<organism evidence="2 3">
    <name type="scientific">Mastacembelus armatus</name>
    <name type="common">zig-zag eel</name>
    <dbReference type="NCBI Taxonomy" id="205130"/>
    <lineage>
        <taxon>Eukaryota</taxon>
        <taxon>Metazoa</taxon>
        <taxon>Chordata</taxon>
        <taxon>Craniata</taxon>
        <taxon>Vertebrata</taxon>
        <taxon>Euteleostomi</taxon>
        <taxon>Actinopterygii</taxon>
        <taxon>Neopterygii</taxon>
        <taxon>Teleostei</taxon>
        <taxon>Neoteleostei</taxon>
        <taxon>Acanthomorphata</taxon>
        <taxon>Anabantaria</taxon>
        <taxon>Synbranchiformes</taxon>
        <taxon>Mastacembelidae</taxon>
        <taxon>Mastacembelus</taxon>
    </lineage>
</organism>
<accession>A0A3Q3S0M7</accession>
<evidence type="ECO:0000313" key="2">
    <source>
        <dbReference type="Ensembl" id="ENSMAMP00000014925.1"/>
    </source>
</evidence>
<feature type="transmembrane region" description="Helical" evidence="1">
    <location>
        <begin position="12"/>
        <end position="31"/>
    </location>
</feature>
<sequence>MWHWEALWAIRWQPLCFLSTEVVVHIFFGFSFGPPSSTPSLPFLYAVIQADVGLFCCVLLSLSPLPPDYIPTSRREEEKKTSYAVHGLQKKSVKINTFKKKLNVLQFFSLPNIKWCFIFRLGTLSYANLFYSCSESCFVLGKPLSVFSGRCLHNPVHTPILSLYQKTINKKMKV</sequence>
<dbReference type="InParanoid" id="A0A3Q3S0M7"/>
<keyword evidence="1" id="KW-0812">Transmembrane</keyword>
<name>A0A3Q3S0M7_9TELE</name>
<evidence type="ECO:0000313" key="3">
    <source>
        <dbReference type="Proteomes" id="UP000261640"/>
    </source>
</evidence>
<keyword evidence="1" id="KW-0472">Membrane</keyword>
<protein>
    <submittedName>
        <fullName evidence="2">Uncharacterized protein</fullName>
    </submittedName>
</protein>
<proteinExistence type="predicted"/>
<evidence type="ECO:0000256" key="1">
    <source>
        <dbReference type="SAM" id="Phobius"/>
    </source>
</evidence>
<feature type="transmembrane region" description="Helical" evidence="1">
    <location>
        <begin position="43"/>
        <end position="65"/>
    </location>
</feature>
<dbReference type="Proteomes" id="UP000261640">
    <property type="component" value="Unplaced"/>
</dbReference>
<reference evidence="2" key="1">
    <citation type="submission" date="2025-08" db="UniProtKB">
        <authorList>
            <consortium name="Ensembl"/>
        </authorList>
    </citation>
    <scope>IDENTIFICATION</scope>
</reference>
<reference evidence="2" key="2">
    <citation type="submission" date="2025-09" db="UniProtKB">
        <authorList>
            <consortium name="Ensembl"/>
        </authorList>
    </citation>
    <scope>IDENTIFICATION</scope>
</reference>
<dbReference type="GeneTree" id="ENSGT00980000201993"/>
<keyword evidence="1" id="KW-1133">Transmembrane helix</keyword>
<dbReference type="AlphaFoldDB" id="A0A3Q3S0M7"/>
<dbReference type="Ensembl" id="ENSMAMT00000015341.2">
    <property type="protein sequence ID" value="ENSMAMP00000014925.1"/>
    <property type="gene ID" value="ENSMAMG00000010123.2"/>
</dbReference>
<keyword evidence="3" id="KW-1185">Reference proteome</keyword>